<protein>
    <submittedName>
        <fullName evidence="1">Uncharacterized protein</fullName>
    </submittedName>
</protein>
<proteinExistence type="predicted"/>
<evidence type="ECO:0000313" key="2">
    <source>
        <dbReference type="Proteomes" id="UP000252415"/>
    </source>
</evidence>
<dbReference type="Proteomes" id="UP000252415">
    <property type="component" value="Unassembled WGS sequence"/>
</dbReference>
<name>A0A368W7N4_9BACL</name>
<accession>A0A368W7N4</accession>
<sequence>MVLPSGVLWAGPVSDIEGYGNASRNYIRALQLTGIDLQIKNLEKMIFA</sequence>
<keyword evidence="2" id="KW-1185">Reference proteome</keyword>
<dbReference type="AlphaFoldDB" id="A0A368W7N4"/>
<comment type="caution">
    <text evidence="1">The sequence shown here is derived from an EMBL/GenBank/DDBJ whole genome shotgun (WGS) entry which is preliminary data.</text>
</comment>
<dbReference type="EMBL" id="QPJD01000002">
    <property type="protein sequence ID" value="RCW50859.1"/>
    <property type="molecule type" value="Genomic_DNA"/>
</dbReference>
<gene>
    <name evidence="1" type="ORF">DFP97_10251</name>
</gene>
<reference evidence="1 2" key="1">
    <citation type="submission" date="2018-07" db="EMBL/GenBank/DDBJ databases">
        <title>Genomic Encyclopedia of Type Strains, Phase III (KMG-III): the genomes of soil and plant-associated and newly described type strains.</title>
        <authorList>
            <person name="Whitman W."/>
        </authorList>
    </citation>
    <scope>NUCLEOTIDE SEQUENCE [LARGE SCALE GENOMIC DNA]</scope>
    <source>
        <strain evidence="1 2">CECT 7506</strain>
    </source>
</reference>
<evidence type="ECO:0000313" key="1">
    <source>
        <dbReference type="EMBL" id="RCW50859.1"/>
    </source>
</evidence>
<organism evidence="1 2">
    <name type="scientific">Paenibacillus prosopidis</name>
    <dbReference type="NCBI Taxonomy" id="630520"/>
    <lineage>
        <taxon>Bacteria</taxon>
        <taxon>Bacillati</taxon>
        <taxon>Bacillota</taxon>
        <taxon>Bacilli</taxon>
        <taxon>Bacillales</taxon>
        <taxon>Paenibacillaceae</taxon>
        <taxon>Paenibacillus</taxon>
    </lineage>
</organism>